<reference evidence="1" key="1">
    <citation type="journal article" date="2019" name="MBio">
        <title>Virus Genomes from Deep Sea Sediments Expand the Ocean Megavirome and Support Independent Origins of Viral Gigantism.</title>
        <authorList>
            <person name="Backstrom D."/>
            <person name="Yutin N."/>
            <person name="Jorgensen S.L."/>
            <person name="Dharamshi J."/>
            <person name="Homa F."/>
            <person name="Zaremba-Niedwiedzka K."/>
            <person name="Spang A."/>
            <person name="Wolf Y.I."/>
            <person name="Koonin E.V."/>
            <person name="Ettema T.J."/>
        </authorList>
    </citation>
    <scope>NUCLEOTIDE SEQUENCE</scope>
</reference>
<dbReference type="SUPFAM" id="SSF117396">
    <property type="entry name" value="TM1631-like"/>
    <property type="match status" value="1"/>
</dbReference>
<dbReference type="PANTHER" id="PTHR30348:SF4">
    <property type="entry name" value="DUF72 DOMAIN-CONTAINING PROTEIN"/>
    <property type="match status" value="1"/>
</dbReference>
<accession>A0A481ZCM1</accession>
<gene>
    <name evidence="1" type="ORF">LCPAC403_02160</name>
</gene>
<dbReference type="InterPro" id="IPR002763">
    <property type="entry name" value="DUF72"/>
</dbReference>
<evidence type="ECO:0000313" key="1">
    <source>
        <dbReference type="EMBL" id="QBK93082.1"/>
    </source>
</evidence>
<proteinExistence type="predicted"/>
<dbReference type="Gene3D" id="3.20.20.410">
    <property type="entry name" value="Protein of unknown function UPF0759"/>
    <property type="match status" value="1"/>
</dbReference>
<dbReference type="PANTHER" id="PTHR30348">
    <property type="entry name" value="UNCHARACTERIZED PROTEIN YECE"/>
    <property type="match status" value="1"/>
</dbReference>
<name>A0A481ZCM1_9VIRU</name>
<organism evidence="1">
    <name type="scientific">Pithovirus LCPAC403</name>
    <dbReference type="NCBI Taxonomy" id="2506596"/>
    <lineage>
        <taxon>Viruses</taxon>
        <taxon>Pithoviruses</taxon>
    </lineage>
</organism>
<dbReference type="InterPro" id="IPR036520">
    <property type="entry name" value="UPF0759_sf"/>
</dbReference>
<dbReference type="Pfam" id="PF01904">
    <property type="entry name" value="DUF72"/>
    <property type="match status" value="1"/>
</dbReference>
<sequence>MNRCEGTKKDGSQCKRMLKYGNLCHNHKEKEEKVEYTNIPQHLFRNGSLIVRVGTCGYCFDWWKTWYNSPQREWFDKYSSYFSSVEINSTHYGAQSLETYKRWNGMAKKKGITFSVKLNRYASQYEMAEVSGILVG</sequence>
<protein>
    <submittedName>
        <fullName evidence="1">Uncharacterized protein</fullName>
    </submittedName>
</protein>
<dbReference type="EMBL" id="MK500589">
    <property type="protein sequence ID" value="QBK93082.1"/>
    <property type="molecule type" value="Genomic_DNA"/>
</dbReference>